<protein>
    <recommendedName>
        <fullName evidence="3">F-box domain-containing protein</fullName>
    </recommendedName>
</protein>
<evidence type="ECO:0000313" key="1">
    <source>
        <dbReference type="EMBL" id="KZS92851.1"/>
    </source>
</evidence>
<accession>A0A164U2A6</accession>
<dbReference type="EMBL" id="KV419409">
    <property type="protein sequence ID" value="KZS92851.1"/>
    <property type="molecule type" value="Genomic_DNA"/>
</dbReference>
<dbReference type="Proteomes" id="UP000076722">
    <property type="component" value="Unassembled WGS sequence"/>
</dbReference>
<reference evidence="1 2" key="1">
    <citation type="journal article" date="2016" name="Mol. Biol. Evol.">
        <title>Comparative Genomics of Early-Diverging Mushroom-Forming Fungi Provides Insights into the Origins of Lignocellulose Decay Capabilities.</title>
        <authorList>
            <person name="Nagy L.G."/>
            <person name="Riley R."/>
            <person name="Tritt A."/>
            <person name="Adam C."/>
            <person name="Daum C."/>
            <person name="Floudas D."/>
            <person name="Sun H."/>
            <person name="Yadav J.S."/>
            <person name="Pangilinan J."/>
            <person name="Larsson K.H."/>
            <person name="Matsuura K."/>
            <person name="Barry K."/>
            <person name="Labutti K."/>
            <person name="Kuo R."/>
            <person name="Ohm R.A."/>
            <person name="Bhattacharya S.S."/>
            <person name="Shirouzu T."/>
            <person name="Yoshinaga Y."/>
            <person name="Martin F.M."/>
            <person name="Grigoriev I.V."/>
            <person name="Hibbett D.S."/>
        </authorList>
    </citation>
    <scope>NUCLEOTIDE SEQUENCE [LARGE SCALE GENOMIC DNA]</scope>
    <source>
        <strain evidence="1 2">HHB9708</strain>
    </source>
</reference>
<keyword evidence="2" id="KW-1185">Reference proteome</keyword>
<organism evidence="1 2">
    <name type="scientific">Sistotremastrum niveocremeum HHB9708</name>
    <dbReference type="NCBI Taxonomy" id="1314777"/>
    <lineage>
        <taxon>Eukaryota</taxon>
        <taxon>Fungi</taxon>
        <taxon>Dikarya</taxon>
        <taxon>Basidiomycota</taxon>
        <taxon>Agaricomycotina</taxon>
        <taxon>Agaricomycetes</taxon>
        <taxon>Sistotremastrales</taxon>
        <taxon>Sistotremastraceae</taxon>
        <taxon>Sertulicium</taxon>
        <taxon>Sertulicium niveocremeum</taxon>
    </lineage>
</organism>
<proteinExistence type="predicted"/>
<evidence type="ECO:0008006" key="3">
    <source>
        <dbReference type="Google" id="ProtNLM"/>
    </source>
</evidence>
<evidence type="ECO:0000313" key="2">
    <source>
        <dbReference type="Proteomes" id="UP000076722"/>
    </source>
</evidence>
<sequence>MSSLSVQDIVSLAQACSKMRELIRTHKSTFLSSTNSQIIPFPLGELTADVGPEELFRAAARAAALSRRLNPLSSDHSANVKKHSIFPLPASLSVIPASGPLLLDDYIVFRSMGLRDFLCLFKFSNGLSSRHDYELIYEETYQPIPSRKTVVVALCLLGKETGSGYVLQVDEYSISDENFGKVDTHFIMRFYPTTSRLMLSMRVEGNGLLATGRYGILYCNWVEKSALWLKPLPTTEFELLDACFHSGSNSIYILCQTACEFVFASFKMPVALPA</sequence>
<name>A0A164U2A6_9AGAM</name>
<dbReference type="AlphaFoldDB" id="A0A164U2A6"/>
<gene>
    <name evidence="1" type="ORF">SISNIDRAFT_486349</name>
</gene>